<dbReference type="AlphaFoldDB" id="D7LSY1"/>
<evidence type="ECO:0000313" key="1">
    <source>
        <dbReference type="EMBL" id="EFH52254.1"/>
    </source>
</evidence>
<organism evidence="2">
    <name type="scientific">Arabidopsis lyrata subsp. lyrata</name>
    <name type="common">Lyre-leaved rock-cress</name>
    <dbReference type="NCBI Taxonomy" id="81972"/>
    <lineage>
        <taxon>Eukaryota</taxon>
        <taxon>Viridiplantae</taxon>
        <taxon>Streptophyta</taxon>
        <taxon>Embryophyta</taxon>
        <taxon>Tracheophyta</taxon>
        <taxon>Spermatophyta</taxon>
        <taxon>Magnoliopsida</taxon>
        <taxon>eudicotyledons</taxon>
        <taxon>Gunneridae</taxon>
        <taxon>Pentapetalae</taxon>
        <taxon>rosids</taxon>
        <taxon>malvids</taxon>
        <taxon>Brassicales</taxon>
        <taxon>Brassicaceae</taxon>
        <taxon>Camelineae</taxon>
        <taxon>Arabidopsis</taxon>
    </lineage>
</organism>
<dbReference type="EMBL" id="GL348717">
    <property type="protein sequence ID" value="EFH52254.1"/>
    <property type="molecule type" value="Genomic_DNA"/>
</dbReference>
<evidence type="ECO:0000313" key="2">
    <source>
        <dbReference type="Proteomes" id="UP000008694"/>
    </source>
</evidence>
<protein>
    <submittedName>
        <fullName evidence="1">Predicted protein</fullName>
    </submittedName>
</protein>
<name>D7LSY1_ARALL</name>
<gene>
    <name evidence="1" type="ORF">ARALYDRAFT_665786</name>
</gene>
<dbReference type="Proteomes" id="UP000008694">
    <property type="component" value="Unassembled WGS sequence"/>
</dbReference>
<dbReference type="HOGENOM" id="CLU_2657833_0_0_1"/>
<dbReference type="Gramene" id="Al_scaffold_0005_1821">
    <property type="protein sequence ID" value="Al_scaffold_0005_1821"/>
    <property type="gene ID" value="Al_scaffold_0005_1821"/>
</dbReference>
<accession>D7LSY1</accession>
<keyword evidence="2" id="KW-1185">Reference proteome</keyword>
<reference evidence="2" key="1">
    <citation type="journal article" date="2011" name="Nat. Genet.">
        <title>The Arabidopsis lyrata genome sequence and the basis of rapid genome size change.</title>
        <authorList>
            <person name="Hu T.T."/>
            <person name="Pattyn P."/>
            <person name="Bakker E.G."/>
            <person name="Cao J."/>
            <person name="Cheng J.-F."/>
            <person name="Clark R.M."/>
            <person name="Fahlgren N."/>
            <person name="Fawcett J.A."/>
            <person name="Grimwood J."/>
            <person name="Gundlach H."/>
            <person name="Haberer G."/>
            <person name="Hollister J.D."/>
            <person name="Ossowski S."/>
            <person name="Ottilar R.P."/>
            <person name="Salamov A.A."/>
            <person name="Schneeberger K."/>
            <person name="Spannagl M."/>
            <person name="Wang X."/>
            <person name="Yang L."/>
            <person name="Nasrallah M.E."/>
            <person name="Bergelson J."/>
            <person name="Carrington J.C."/>
            <person name="Gaut B.S."/>
            <person name="Schmutz J."/>
            <person name="Mayer K.F.X."/>
            <person name="Van de Peer Y."/>
            <person name="Grigoriev I.V."/>
            <person name="Nordborg M."/>
            <person name="Weigel D."/>
            <person name="Guo Y.-L."/>
        </authorList>
    </citation>
    <scope>NUCLEOTIDE SEQUENCE [LARGE SCALE GENOMIC DNA]</scope>
    <source>
        <strain evidence="2">cv. MN47</strain>
    </source>
</reference>
<proteinExistence type="predicted"/>
<sequence>MKQRKRKFAFRFKFCNPSDSRKQNKDESSVGYLVLIMNKYDDSSMEEVFFFFFLVHGGRCWVRGGIQMSEQDLWLG</sequence>